<protein>
    <recommendedName>
        <fullName evidence="4">TLDc domain-containing protein</fullName>
    </recommendedName>
</protein>
<evidence type="ECO:0000313" key="3">
    <source>
        <dbReference type="Proteomes" id="UP000190744"/>
    </source>
</evidence>
<dbReference type="GO" id="GO:0006210">
    <property type="term" value="P:thymine catabolic process"/>
    <property type="evidence" value="ECO:0007669"/>
    <property type="project" value="TreeGrafter"/>
</dbReference>
<comment type="similarity">
    <text evidence="1">Belongs to the aldehyde dehydrogenase family.</text>
</comment>
<sequence length="599" mass="66365">MATLFDQAYDSREEMLLALRNYAISQGYAITIIRSNPNRNVCIGCDRGGQYSDRINAAEGAKRRKTYGKWHIKVSNPYHNHELEDNMIAHPAARTITQEQRATIYHHLDENIPPRQIISLIKKSDPTILITPMDVYNLRKSFLREQLAGLWTVSDLREFMTSTFPSELALCVAEAAPILHRCLLRLGSFPYHNDPHPTLSLDVLRTGMIILLRLDRDNLLDPEIDEASLVFPDRLSTQQQLLLFQSMTEPQGTFVNPSRSAADDHHVGKALEIITYGNFKRNARFPTAVTQGPKYPPVEHFPSSNSTLTTGSIPVEDFRPLLRLMLLTQLYVAGIDPDNFTSLLSEIEAATDCLLTTFLKGEESSNAVSFTPFANALSKSVPNVFLGLPRLLGPLHSVKPFPSATPPSSLAVAQEMLKRLFTPSVKTQPPANGLIMNLPVLSRLSMILPQDFPIEAPEILYVSREVDMENLKSYLFKTSKARILLVSGKTGQVPAIFGVYIPIGCSPATLNKPSVIFQLAPIHRSIHQTGDLVPSKEPFVEDSACLTLALGDVTLVLRQGSMKGSLNAQFGDGTSQEVVVDAIEVLSFEGSFVCVNTFR</sequence>
<dbReference type="GO" id="GO:0006574">
    <property type="term" value="P:L-valine catabolic process"/>
    <property type="evidence" value="ECO:0007669"/>
    <property type="project" value="TreeGrafter"/>
</dbReference>
<evidence type="ECO:0000313" key="2">
    <source>
        <dbReference type="EMBL" id="OOQ84704.1"/>
    </source>
</evidence>
<dbReference type="EMBL" id="LJBN01000176">
    <property type="protein sequence ID" value="OOQ84704.1"/>
    <property type="molecule type" value="Genomic_DNA"/>
</dbReference>
<dbReference type="Proteomes" id="UP000190744">
    <property type="component" value="Unassembled WGS sequence"/>
</dbReference>
<dbReference type="PANTHER" id="PTHR43866">
    <property type="entry name" value="MALONATE-SEMIALDEHYDE DEHYDROGENASE"/>
    <property type="match status" value="1"/>
</dbReference>
<dbReference type="AlphaFoldDB" id="A0A1S9RGN4"/>
<proteinExistence type="inferred from homology"/>
<reference evidence="3" key="1">
    <citation type="submission" date="2015-09" db="EMBL/GenBank/DDBJ databases">
        <authorList>
            <person name="Fill T.P."/>
            <person name="Baretta J.F."/>
            <person name="de Almeida L.G."/>
            <person name="Rocha M."/>
            <person name="de Souza D.H."/>
            <person name="Malavazi I."/>
            <person name="Cerdeira L.T."/>
            <person name="Hong H."/>
            <person name="Samborskyy M."/>
            <person name="de Vasconcelos A.T."/>
            <person name="Leadlay P."/>
            <person name="Rodrigues-Filho E."/>
        </authorList>
    </citation>
    <scope>NUCLEOTIDE SEQUENCE [LARGE SCALE GENOMIC DNA]</scope>
    <source>
        <strain evidence="3">LaBioMMi 136</strain>
    </source>
</reference>
<dbReference type="GO" id="GO:0005739">
    <property type="term" value="C:mitochondrion"/>
    <property type="evidence" value="ECO:0007669"/>
    <property type="project" value="TreeGrafter"/>
</dbReference>
<organism evidence="2 3">
    <name type="scientific">Penicillium brasilianum</name>
    <dbReference type="NCBI Taxonomy" id="104259"/>
    <lineage>
        <taxon>Eukaryota</taxon>
        <taxon>Fungi</taxon>
        <taxon>Dikarya</taxon>
        <taxon>Ascomycota</taxon>
        <taxon>Pezizomycotina</taxon>
        <taxon>Eurotiomycetes</taxon>
        <taxon>Eurotiomycetidae</taxon>
        <taxon>Eurotiales</taxon>
        <taxon>Aspergillaceae</taxon>
        <taxon>Penicillium</taxon>
    </lineage>
</organism>
<gene>
    <name evidence="2" type="ORF">PEBR_29046</name>
</gene>
<accession>A0A1S9RGN4</accession>
<dbReference type="PANTHER" id="PTHR43866:SF3">
    <property type="entry name" value="METHYLMALONATE-SEMIALDEHYDE DEHYDROGENASE [ACYLATING], MITOCHONDRIAL"/>
    <property type="match status" value="1"/>
</dbReference>
<comment type="caution">
    <text evidence="2">The sequence shown here is derived from an EMBL/GenBank/DDBJ whole genome shotgun (WGS) entry which is preliminary data.</text>
</comment>
<dbReference type="InterPro" id="IPR010061">
    <property type="entry name" value="MeMal-semiAld_DH"/>
</dbReference>
<name>A0A1S9RGN4_PENBI</name>
<evidence type="ECO:0000256" key="1">
    <source>
        <dbReference type="ARBA" id="ARBA00009986"/>
    </source>
</evidence>
<evidence type="ECO:0008006" key="4">
    <source>
        <dbReference type="Google" id="ProtNLM"/>
    </source>
</evidence>
<dbReference type="GO" id="GO:0004491">
    <property type="term" value="F:methylmalonate-semialdehyde dehydrogenase (acylating, NAD) activity"/>
    <property type="evidence" value="ECO:0007669"/>
    <property type="project" value="InterPro"/>
</dbReference>